<comment type="caution">
    <text evidence="1">The sequence shown here is derived from an EMBL/GenBank/DDBJ whole genome shotgun (WGS) entry which is preliminary data.</text>
</comment>
<accession>A0ABP0LQF4</accession>
<evidence type="ECO:0000313" key="1">
    <source>
        <dbReference type="EMBL" id="CAK9040923.1"/>
    </source>
</evidence>
<organism evidence="1 2">
    <name type="scientific">Durusdinium trenchii</name>
    <dbReference type="NCBI Taxonomy" id="1381693"/>
    <lineage>
        <taxon>Eukaryota</taxon>
        <taxon>Sar</taxon>
        <taxon>Alveolata</taxon>
        <taxon>Dinophyceae</taxon>
        <taxon>Suessiales</taxon>
        <taxon>Symbiodiniaceae</taxon>
        <taxon>Durusdinium</taxon>
    </lineage>
</organism>
<sequence length="190" mass="20173">MVNSRLSALTPSTHTRVLVLKFKADSFVNSSTSIAEVGGIKVVDANGTCLSCDSYTVCSSPNPPDEKGASGNVTGREWASGKSWRWKVLSSSVFDFMLQTPISKLKGDASFGVVINSAVDSSGENSEEQQGRQVTNWVVTSVLGTQDTSTGKWLRSAWSKVAVNLNGDFRYGVSGSQGAILTKDPEAGKD</sequence>
<reference evidence="1 2" key="1">
    <citation type="submission" date="2024-02" db="EMBL/GenBank/DDBJ databases">
        <authorList>
            <person name="Chen Y."/>
            <person name="Shah S."/>
            <person name="Dougan E. K."/>
            <person name="Thang M."/>
            <person name="Chan C."/>
        </authorList>
    </citation>
    <scope>NUCLEOTIDE SEQUENCE [LARGE SCALE GENOMIC DNA]</scope>
</reference>
<proteinExistence type="predicted"/>
<dbReference type="Proteomes" id="UP001642484">
    <property type="component" value="Unassembled WGS sequence"/>
</dbReference>
<gene>
    <name evidence="1" type="ORF">CCMP2556_LOCUS21993</name>
</gene>
<name>A0ABP0LQF4_9DINO</name>
<protein>
    <submittedName>
        <fullName evidence="1">Uncharacterized protein</fullName>
    </submittedName>
</protein>
<keyword evidence="2" id="KW-1185">Reference proteome</keyword>
<dbReference type="EMBL" id="CAXAMN010013447">
    <property type="protein sequence ID" value="CAK9040923.1"/>
    <property type="molecule type" value="Genomic_DNA"/>
</dbReference>
<evidence type="ECO:0000313" key="2">
    <source>
        <dbReference type="Proteomes" id="UP001642484"/>
    </source>
</evidence>